<organism evidence="6 7">
    <name type="scientific">[Clostridium] hylemonae DSM 15053</name>
    <dbReference type="NCBI Taxonomy" id="553973"/>
    <lineage>
        <taxon>Bacteria</taxon>
        <taxon>Bacillati</taxon>
        <taxon>Bacillota</taxon>
        <taxon>Clostridia</taxon>
        <taxon>Lachnospirales</taxon>
        <taxon>Lachnospiraceae</taxon>
    </lineage>
</organism>
<sequence>MIENGFITPIQRMDSIGTLKRNENVEQSGNSLFSDIFNNAVKDVKDTQANLEQQQYLLATGQIDDAHTVPIAASEAQMAVDMLVQLRNKALESYNELMRISL</sequence>
<keyword evidence="7" id="KW-1185">Reference proteome</keyword>
<keyword evidence="6" id="KW-0969">Cilium</keyword>
<dbReference type="GO" id="GO:0009425">
    <property type="term" value="C:bacterial-type flagellum basal body"/>
    <property type="evidence" value="ECO:0007669"/>
    <property type="project" value="UniProtKB-SubCell"/>
</dbReference>
<dbReference type="RefSeq" id="WP_006443423.1">
    <property type="nucleotide sequence ID" value="NZ_CP036524.1"/>
</dbReference>
<keyword evidence="3 4" id="KW-0975">Bacterial flagellum</keyword>
<dbReference type="STRING" id="553973.CLOHYLEM_06075"/>
<dbReference type="HOGENOM" id="CLU_147249_3_0_9"/>
<evidence type="ECO:0000256" key="5">
    <source>
        <dbReference type="NCBIfam" id="TIGR00205"/>
    </source>
</evidence>
<dbReference type="InterPro" id="IPR001624">
    <property type="entry name" value="FliE"/>
</dbReference>
<comment type="similarity">
    <text evidence="2 4">Belongs to the FliE family.</text>
</comment>
<dbReference type="EMBL" id="ABYI02000022">
    <property type="protein sequence ID" value="EEG74069.1"/>
    <property type="molecule type" value="Genomic_DNA"/>
</dbReference>
<dbReference type="GO" id="GO:0071973">
    <property type="term" value="P:bacterial-type flagellum-dependent cell motility"/>
    <property type="evidence" value="ECO:0007669"/>
    <property type="project" value="InterPro"/>
</dbReference>
<reference evidence="6" key="2">
    <citation type="submission" date="2013-06" db="EMBL/GenBank/DDBJ databases">
        <title>Draft genome sequence of Clostridium hylemonae (DSM 15053).</title>
        <authorList>
            <person name="Sudarsanam P."/>
            <person name="Ley R."/>
            <person name="Guruge J."/>
            <person name="Turnbaugh P.J."/>
            <person name="Mahowald M."/>
            <person name="Liep D."/>
            <person name="Gordon J."/>
        </authorList>
    </citation>
    <scope>NUCLEOTIDE SEQUENCE</scope>
    <source>
        <strain evidence="6">DSM 15053</strain>
    </source>
</reference>
<dbReference type="Pfam" id="PF02049">
    <property type="entry name" value="FliE"/>
    <property type="match status" value="1"/>
</dbReference>
<protein>
    <recommendedName>
        <fullName evidence="4 5">Flagellar hook-basal body complex protein FliE</fullName>
    </recommendedName>
</protein>
<accession>C0C1Q5</accession>
<keyword evidence="6" id="KW-0282">Flagellum</keyword>
<evidence type="ECO:0000256" key="4">
    <source>
        <dbReference type="HAMAP-Rule" id="MF_00724"/>
    </source>
</evidence>
<dbReference type="GO" id="GO:0003774">
    <property type="term" value="F:cytoskeletal motor activity"/>
    <property type="evidence" value="ECO:0007669"/>
    <property type="project" value="InterPro"/>
</dbReference>
<comment type="subcellular location">
    <subcellularLocation>
        <location evidence="1 4">Bacterial flagellum basal body</location>
    </subcellularLocation>
</comment>
<evidence type="ECO:0000256" key="2">
    <source>
        <dbReference type="ARBA" id="ARBA00009272"/>
    </source>
</evidence>
<reference evidence="6" key="1">
    <citation type="submission" date="2009-02" db="EMBL/GenBank/DDBJ databases">
        <authorList>
            <person name="Fulton L."/>
            <person name="Clifton S."/>
            <person name="Fulton B."/>
            <person name="Xu J."/>
            <person name="Minx P."/>
            <person name="Pepin K.H."/>
            <person name="Johnson M."/>
            <person name="Bhonagiri V."/>
            <person name="Nash W.E."/>
            <person name="Mardis E.R."/>
            <person name="Wilson R.K."/>
        </authorList>
    </citation>
    <scope>NUCLEOTIDE SEQUENCE [LARGE SCALE GENOMIC DNA]</scope>
    <source>
        <strain evidence="6">DSM 15053</strain>
    </source>
</reference>
<dbReference type="PANTHER" id="PTHR34653:SF1">
    <property type="entry name" value="FLAGELLAR HOOK-BASAL BODY COMPLEX PROTEIN FLIE"/>
    <property type="match status" value="1"/>
</dbReference>
<keyword evidence="6" id="KW-0966">Cell projection</keyword>
<evidence type="ECO:0000256" key="1">
    <source>
        <dbReference type="ARBA" id="ARBA00004117"/>
    </source>
</evidence>
<evidence type="ECO:0000256" key="3">
    <source>
        <dbReference type="ARBA" id="ARBA00023143"/>
    </source>
</evidence>
<dbReference type="PRINTS" id="PR01006">
    <property type="entry name" value="FLGHOOKFLIE"/>
</dbReference>
<gene>
    <name evidence="4 6" type="primary">fliE</name>
    <name evidence="6" type="ORF">CLOHYLEM_06075</name>
</gene>
<dbReference type="HAMAP" id="MF_00724">
    <property type="entry name" value="FliE"/>
    <property type="match status" value="1"/>
</dbReference>
<dbReference type="NCBIfam" id="TIGR00205">
    <property type="entry name" value="fliE"/>
    <property type="match status" value="1"/>
</dbReference>
<dbReference type="AlphaFoldDB" id="C0C1Q5"/>
<name>C0C1Q5_9FIRM</name>
<dbReference type="PANTHER" id="PTHR34653">
    <property type="match status" value="1"/>
</dbReference>
<dbReference type="Proteomes" id="UP000004893">
    <property type="component" value="Unassembled WGS sequence"/>
</dbReference>
<dbReference type="GO" id="GO:0005198">
    <property type="term" value="F:structural molecule activity"/>
    <property type="evidence" value="ECO:0007669"/>
    <property type="project" value="UniProtKB-UniRule"/>
</dbReference>
<comment type="caution">
    <text evidence="6">The sequence shown here is derived from an EMBL/GenBank/DDBJ whole genome shotgun (WGS) entry which is preliminary data.</text>
</comment>
<proteinExistence type="inferred from homology"/>
<evidence type="ECO:0000313" key="6">
    <source>
        <dbReference type="EMBL" id="EEG74069.1"/>
    </source>
</evidence>
<evidence type="ECO:0000313" key="7">
    <source>
        <dbReference type="Proteomes" id="UP000004893"/>
    </source>
</evidence>
<dbReference type="eggNOG" id="COG1677">
    <property type="taxonomic scope" value="Bacteria"/>
</dbReference>